<accession>A0ABQ4PJI3</accession>
<feature type="chain" id="PRO_5046581066" evidence="1">
    <location>
        <begin position="19"/>
        <end position="98"/>
    </location>
</feature>
<proteinExistence type="predicted"/>
<dbReference type="RefSeq" id="WP_119978841.1">
    <property type="nucleotide sequence ID" value="NZ_BPFB01000025.1"/>
</dbReference>
<comment type="caution">
    <text evidence="2">The sequence shown here is derived from an EMBL/GenBank/DDBJ whole genome shotgun (WGS) entry which is preliminary data.</text>
</comment>
<evidence type="ECO:0000313" key="2">
    <source>
        <dbReference type="EMBL" id="GIU47906.1"/>
    </source>
</evidence>
<keyword evidence="3" id="KW-1185">Reference proteome</keyword>
<reference evidence="2 3" key="1">
    <citation type="submission" date="2021-05" db="EMBL/GenBank/DDBJ databases">
        <title>Molecular characterization for Shewanella algae harboring chromosomal blaOXA-55-like strains isolated from clinical and environment sample.</title>
        <authorList>
            <person name="Ohama Y."/>
            <person name="Aoki K."/>
            <person name="Harada S."/>
            <person name="Moriya K."/>
            <person name="Ishii Y."/>
            <person name="Tateda K."/>
        </authorList>
    </citation>
    <scope>NUCLEOTIDE SEQUENCE [LARGE SCALE GENOMIC DNA]</scope>
    <source>
        <strain evidence="2 3">LMG 23746</strain>
    </source>
</reference>
<dbReference type="EMBL" id="BPFB01000025">
    <property type="protein sequence ID" value="GIU47906.1"/>
    <property type="molecule type" value="Genomic_DNA"/>
</dbReference>
<organism evidence="2 3">
    <name type="scientific">Shewanella algidipiscicola</name>
    <dbReference type="NCBI Taxonomy" id="614070"/>
    <lineage>
        <taxon>Bacteria</taxon>
        <taxon>Pseudomonadati</taxon>
        <taxon>Pseudomonadota</taxon>
        <taxon>Gammaproteobacteria</taxon>
        <taxon>Alteromonadales</taxon>
        <taxon>Shewanellaceae</taxon>
        <taxon>Shewanella</taxon>
    </lineage>
</organism>
<feature type="signal peptide" evidence="1">
    <location>
        <begin position="1"/>
        <end position="18"/>
    </location>
</feature>
<keyword evidence="1" id="KW-0732">Signal</keyword>
<gene>
    <name evidence="2" type="ORF">TUM4630_22990</name>
</gene>
<evidence type="ECO:0000256" key="1">
    <source>
        <dbReference type="SAM" id="SignalP"/>
    </source>
</evidence>
<protein>
    <submittedName>
        <fullName evidence="2">Uncharacterized protein</fullName>
    </submittedName>
</protein>
<sequence>MMKFIIVILCAVPLFVLAAAGNNKQDYKCHIHTAKGDKVVFYRWKSQGVALKIASLPGKQLVDTKGKKYFIQDVVECIPLTEVFSSDNSKALDERTLR</sequence>
<dbReference type="InterPro" id="IPR049848">
    <property type="entry name" value="TapY2-like"/>
</dbReference>
<evidence type="ECO:0000313" key="3">
    <source>
        <dbReference type="Proteomes" id="UP000761574"/>
    </source>
</evidence>
<dbReference type="Proteomes" id="UP000761574">
    <property type="component" value="Unassembled WGS sequence"/>
</dbReference>
<dbReference type="NCBIfam" id="NF038109">
    <property type="entry name" value="tapY2_fam"/>
    <property type="match status" value="1"/>
</dbReference>
<name>A0ABQ4PJI3_9GAMM</name>